<feature type="region of interest" description="Disordered" evidence="1">
    <location>
        <begin position="1"/>
        <end position="54"/>
    </location>
</feature>
<comment type="caution">
    <text evidence="2">The sequence shown here is derived from an EMBL/GenBank/DDBJ whole genome shotgun (WGS) entry which is preliminary data.</text>
</comment>
<dbReference type="EMBL" id="LJIW01000001">
    <property type="protein sequence ID" value="PNG94522.1"/>
    <property type="molecule type" value="Genomic_DNA"/>
</dbReference>
<organism evidence="2 3">
    <name type="scientific">Streptomyces malaysiensis</name>
    <dbReference type="NCBI Taxonomy" id="92644"/>
    <lineage>
        <taxon>Bacteria</taxon>
        <taxon>Bacillati</taxon>
        <taxon>Actinomycetota</taxon>
        <taxon>Actinomycetes</taxon>
        <taxon>Kitasatosporales</taxon>
        <taxon>Streptomycetaceae</taxon>
        <taxon>Streptomyces</taxon>
        <taxon>Streptomyces violaceusniger group</taxon>
    </lineage>
</organism>
<evidence type="ECO:0000313" key="2">
    <source>
        <dbReference type="EMBL" id="PNG94522.1"/>
    </source>
</evidence>
<feature type="compositionally biased region" description="Basic and acidic residues" evidence="1">
    <location>
        <begin position="34"/>
        <end position="43"/>
    </location>
</feature>
<evidence type="ECO:0000256" key="1">
    <source>
        <dbReference type="SAM" id="MobiDB-lite"/>
    </source>
</evidence>
<accession>A0A2J7Z2L5</accession>
<dbReference type="Proteomes" id="UP000236520">
    <property type="component" value="Unassembled WGS sequence"/>
</dbReference>
<dbReference type="AlphaFoldDB" id="A0A2J7Z2L5"/>
<proteinExistence type="predicted"/>
<gene>
    <name evidence="2" type="ORF">SMF913_10547</name>
</gene>
<name>A0A2J7Z2L5_STRMQ</name>
<reference evidence="2 3" key="1">
    <citation type="submission" date="2015-09" db="EMBL/GenBank/DDBJ databases">
        <title>Genome sequence, genome mining and natural product profiling of a biocontrol bacterium Streptomyces malaysiensis F913.</title>
        <authorList>
            <person name="Xu Y."/>
            <person name="Wei J."/>
            <person name="Xie J."/>
            <person name="Li T."/>
            <person name="Zhou Z."/>
        </authorList>
    </citation>
    <scope>NUCLEOTIDE SEQUENCE [LARGE SCALE GENOMIC DNA]</scope>
    <source>
        <strain evidence="2 3">F913</strain>
    </source>
</reference>
<keyword evidence="3" id="KW-1185">Reference proteome</keyword>
<feature type="compositionally biased region" description="Low complexity" evidence="1">
    <location>
        <begin position="12"/>
        <end position="26"/>
    </location>
</feature>
<evidence type="ECO:0000313" key="3">
    <source>
        <dbReference type="Proteomes" id="UP000236520"/>
    </source>
</evidence>
<dbReference type="RefSeq" id="WP_102933260.1">
    <property type="nucleotide sequence ID" value="NZ_BAAAHF010000024.1"/>
</dbReference>
<protein>
    <submittedName>
        <fullName evidence="2">Uncharacterized protein</fullName>
    </submittedName>
</protein>
<sequence length="127" mass="13318">MTSTRDPESRNAAQAQAPRDAAKTAAGSLSVGELDVRSEEPARGGDGAAFTGDTARTAAAHDKIAPYLAPMGENTERLMVNDVSADPQIVAGDIVRASPGPPVRLTADHPIPPLHFPLHFEKSICHD</sequence>